<dbReference type="AlphaFoldDB" id="A0A8H6MRF7"/>
<dbReference type="InterPro" id="IPR036291">
    <property type="entry name" value="NAD(P)-bd_dom_sf"/>
</dbReference>
<protein>
    <submittedName>
        <fullName evidence="2">Zinc-binding dehydrogenase</fullName>
    </submittedName>
</protein>
<dbReference type="CDD" id="cd05289">
    <property type="entry name" value="MDR_like_2"/>
    <property type="match status" value="1"/>
</dbReference>
<proteinExistence type="predicted"/>
<sequence>MKAVQILGDASSPQVTINHSLPKPTPKDAEILVRVHAAGVTGDEVVWPELYQTPSRVPGHEISGVISAVGPSYDGPFKIGQAIFGFTEANRCECQADYAICIANEIAPKPQSISHEEAAALPIPVLTAWEALADHGKVRPGMRVLVTGASGAVGAVAVQLATQLFGAEVAALASPSNHNNLRELGARELYDYKTANWDAQIKDVDVVLDTVGGDVLAKAWNVVKSDGVIVTVADPPPPWAFGRCQAAESAAHPDVRHIYFVVSPSSERLAEASRMFDAGLVKPLPVMGFPFMAAIEAWTKARARNRGGKVVIQFVGTE</sequence>
<reference evidence="2 3" key="1">
    <citation type="journal article" date="2020" name="Phytopathology">
        <title>Genome Sequence Resources of Colletotrichum truncatum, C. plurivorum, C. musicola, and C. sojae: Four Species Pathogenic to Soybean (Glycine max).</title>
        <authorList>
            <person name="Rogerio F."/>
            <person name="Boufleur T.R."/>
            <person name="Ciampi-Guillardi M."/>
            <person name="Sukno S.A."/>
            <person name="Thon M.R."/>
            <person name="Massola Junior N.S."/>
            <person name="Baroncelli R."/>
        </authorList>
    </citation>
    <scope>NUCLEOTIDE SEQUENCE [LARGE SCALE GENOMIC DNA]</scope>
    <source>
        <strain evidence="2 3">LFN0009</strain>
    </source>
</reference>
<evidence type="ECO:0000259" key="1">
    <source>
        <dbReference type="SMART" id="SM00829"/>
    </source>
</evidence>
<dbReference type="Gene3D" id="3.90.180.10">
    <property type="entry name" value="Medium-chain alcohol dehydrogenases, catalytic domain"/>
    <property type="match status" value="1"/>
</dbReference>
<gene>
    <name evidence="2" type="ORF">CSOJ01_09520</name>
</gene>
<dbReference type="Pfam" id="PF08240">
    <property type="entry name" value="ADH_N"/>
    <property type="match status" value="1"/>
</dbReference>
<dbReference type="PANTHER" id="PTHR11695:SF294">
    <property type="entry name" value="RETICULON-4-INTERACTING PROTEIN 1, MITOCHONDRIAL"/>
    <property type="match status" value="1"/>
</dbReference>
<dbReference type="InterPro" id="IPR011032">
    <property type="entry name" value="GroES-like_sf"/>
</dbReference>
<dbReference type="Gene3D" id="3.40.50.720">
    <property type="entry name" value="NAD(P)-binding Rossmann-like Domain"/>
    <property type="match status" value="1"/>
</dbReference>
<dbReference type="EMBL" id="WIGN01000182">
    <property type="protein sequence ID" value="KAF6805445.1"/>
    <property type="molecule type" value="Genomic_DNA"/>
</dbReference>
<dbReference type="SMART" id="SM00829">
    <property type="entry name" value="PKS_ER"/>
    <property type="match status" value="1"/>
</dbReference>
<dbReference type="SUPFAM" id="SSF51735">
    <property type="entry name" value="NAD(P)-binding Rossmann-fold domains"/>
    <property type="match status" value="1"/>
</dbReference>
<accession>A0A8H6MRF7</accession>
<name>A0A8H6MRF7_9PEZI</name>
<dbReference type="InterPro" id="IPR013154">
    <property type="entry name" value="ADH-like_N"/>
</dbReference>
<dbReference type="Pfam" id="PF13602">
    <property type="entry name" value="ADH_zinc_N_2"/>
    <property type="match status" value="1"/>
</dbReference>
<dbReference type="Proteomes" id="UP000652219">
    <property type="component" value="Unassembled WGS sequence"/>
</dbReference>
<evidence type="ECO:0000313" key="3">
    <source>
        <dbReference type="Proteomes" id="UP000652219"/>
    </source>
</evidence>
<dbReference type="GO" id="GO:0016491">
    <property type="term" value="F:oxidoreductase activity"/>
    <property type="evidence" value="ECO:0007669"/>
    <property type="project" value="InterPro"/>
</dbReference>
<dbReference type="InterPro" id="IPR050700">
    <property type="entry name" value="YIM1/Zinc_Alcohol_DH_Fams"/>
</dbReference>
<keyword evidence="3" id="KW-1185">Reference proteome</keyword>
<comment type="caution">
    <text evidence="2">The sequence shown here is derived from an EMBL/GenBank/DDBJ whole genome shotgun (WGS) entry which is preliminary data.</text>
</comment>
<dbReference type="SUPFAM" id="SSF50129">
    <property type="entry name" value="GroES-like"/>
    <property type="match status" value="1"/>
</dbReference>
<dbReference type="PANTHER" id="PTHR11695">
    <property type="entry name" value="ALCOHOL DEHYDROGENASE RELATED"/>
    <property type="match status" value="1"/>
</dbReference>
<feature type="domain" description="Enoyl reductase (ER)" evidence="1">
    <location>
        <begin position="8"/>
        <end position="312"/>
    </location>
</feature>
<dbReference type="InterPro" id="IPR020843">
    <property type="entry name" value="ER"/>
</dbReference>
<evidence type="ECO:0000313" key="2">
    <source>
        <dbReference type="EMBL" id="KAF6805445.1"/>
    </source>
</evidence>
<organism evidence="2 3">
    <name type="scientific">Colletotrichum sojae</name>
    <dbReference type="NCBI Taxonomy" id="2175907"/>
    <lineage>
        <taxon>Eukaryota</taxon>
        <taxon>Fungi</taxon>
        <taxon>Dikarya</taxon>
        <taxon>Ascomycota</taxon>
        <taxon>Pezizomycotina</taxon>
        <taxon>Sordariomycetes</taxon>
        <taxon>Hypocreomycetidae</taxon>
        <taxon>Glomerellales</taxon>
        <taxon>Glomerellaceae</taxon>
        <taxon>Colletotrichum</taxon>
        <taxon>Colletotrichum orchidearum species complex</taxon>
    </lineage>
</organism>